<dbReference type="PANTHER" id="PTHR42921">
    <property type="entry name" value="ACETOACETYL-COA SYNTHETASE"/>
    <property type="match status" value="1"/>
</dbReference>
<dbReference type="Gene3D" id="3.40.50.12780">
    <property type="entry name" value="N-terminal domain of ligase-like"/>
    <property type="match status" value="2"/>
</dbReference>
<proteinExistence type="inferred from homology"/>
<keyword evidence="7" id="KW-0443">Lipid metabolism</keyword>
<dbReference type="InterPro" id="IPR000873">
    <property type="entry name" value="AMP-dep_synth/lig_dom"/>
</dbReference>
<evidence type="ECO:0000256" key="5">
    <source>
        <dbReference type="ARBA" id="ARBA00022741"/>
    </source>
</evidence>
<comment type="caution">
    <text evidence="10">The sequence shown here is derived from an EMBL/GenBank/DDBJ whole genome shotgun (WGS) entry which is preliminary data.</text>
</comment>
<keyword evidence="11" id="KW-1185">Reference proteome</keyword>
<evidence type="ECO:0000313" key="11">
    <source>
        <dbReference type="Proteomes" id="UP000748531"/>
    </source>
</evidence>
<evidence type="ECO:0000256" key="7">
    <source>
        <dbReference type="RuleBase" id="RU367019"/>
    </source>
</evidence>
<keyword evidence="6 7" id="KW-0067">ATP-binding</keyword>
<dbReference type="AlphaFoldDB" id="A0A8J4T0R8"/>
<reference evidence="10" key="1">
    <citation type="submission" date="2019-05" db="EMBL/GenBank/DDBJ databases">
        <title>Annotation for the trematode Paragonimus heterotremus.</title>
        <authorList>
            <person name="Choi Y.-J."/>
        </authorList>
    </citation>
    <scope>NUCLEOTIDE SEQUENCE</scope>
    <source>
        <strain evidence="10">LC</strain>
    </source>
</reference>
<organism evidence="10 11">
    <name type="scientific">Paragonimus heterotremus</name>
    <dbReference type="NCBI Taxonomy" id="100268"/>
    <lineage>
        <taxon>Eukaryota</taxon>
        <taxon>Metazoa</taxon>
        <taxon>Spiralia</taxon>
        <taxon>Lophotrochozoa</taxon>
        <taxon>Platyhelminthes</taxon>
        <taxon>Trematoda</taxon>
        <taxon>Digenea</taxon>
        <taxon>Plagiorchiida</taxon>
        <taxon>Troglotremata</taxon>
        <taxon>Troglotrematidae</taxon>
        <taxon>Paragonimus</taxon>
    </lineage>
</organism>
<evidence type="ECO:0000313" key="10">
    <source>
        <dbReference type="EMBL" id="KAF5403196.1"/>
    </source>
</evidence>
<dbReference type="InterPro" id="IPR045851">
    <property type="entry name" value="AMP-bd_C_sf"/>
</dbReference>
<feature type="domain" description="AMP-dependent synthetase/ligase" evidence="9">
    <location>
        <begin position="171"/>
        <end position="596"/>
    </location>
</feature>
<accession>A0A8J4T0R8</accession>
<dbReference type="GO" id="GO:0005524">
    <property type="term" value="F:ATP binding"/>
    <property type="evidence" value="ECO:0007669"/>
    <property type="project" value="UniProtKB-UniRule"/>
</dbReference>
<dbReference type="PANTHER" id="PTHR42921:SF1">
    <property type="entry name" value="ACETOACETYL-COA SYNTHETASE"/>
    <property type="match status" value="1"/>
</dbReference>
<dbReference type="InterPro" id="IPR005914">
    <property type="entry name" value="Acac_CoA_synth"/>
</dbReference>
<dbReference type="SUPFAM" id="SSF56801">
    <property type="entry name" value="Acetyl-CoA synthetase-like"/>
    <property type="match status" value="1"/>
</dbReference>
<comment type="function">
    <text evidence="7">Converts acetoacetate to acetoacetyl-CoA in the cytosol.</text>
</comment>
<gene>
    <name evidence="10" type="ORF">PHET_03300</name>
</gene>
<dbReference type="Proteomes" id="UP000748531">
    <property type="component" value="Unassembled WGS sequence"/>
</dbReference>
<dbReference type="EC" id="6.2.1.16" evidence="2 7"/>
<dbReference type="Gene3D" id="3.30.300.30">
    <property type="match status" value="1"/>
</dbReference>
<evidence type="ECO:0000256" key="8">
    <source>
        <dbReference type="SAM" id="Phobius"/>
    </source>
</evidence>
<comment type="similarity">
    <text evidence="1 7">Belongs to the ATP-dependent AMP-binding enzyme family.</text>
</comment>
<dbReference type="InterPro" id="IPR042099">
    <property type="entry name" value="ANL_N_sf"/>
</dbReference>
<keyword evidence="5 7" id="KW-0547">Nucleotide-binding</keyword>
<evidence type="ECO:0000256" key="6">
    <source>
        <dbReference type="ARBA" id="ARBA00022840"/>
    </source>
</evidence>
<comment type="catalytic activity">
    <reaction evidence="7">
        <text>acetoacetate + ATP + CoA = acetoacetyl-CoA + AMP + diphosphate</text>
        <dbReference type="Rhea" id="RHEA:16117"/>
        <dbReference type="ChEBI" id="CHEBI:13705"/>
        <dbReference type="ChEBI" id="CHEBI:30616"/>
        <dbReference type="ChEBI" id="CHEBI:33019"/>
        <dbReference type="ChEBI" id="CHEBI:57286"/>
        <dbReference type="ChEBI" id="CHEBI:57287"/>
        <dbReference type="ChEBI" id="CHEBI:456215"/>
        <dbReference type="EC" id="6.2.1.16"/>
    </reaction>
</comment>
<dbReference type="OrthoDB" id="10253869at2759"/>
<evidence type="ECO:0000256" key="3">
    <source>
        <dbReference type="ARBA" id="ARBA00015326"/>
    </source>
</evidence>
<sequence length="788" mass="87999">MELTNVTSVPSHILQRCQPVILRLIPSTHDFMFVFLQCNKLCLLCFCVLFSLLPTFMSESVFRRSTFVAVMSLSPLWTPPTNSNSYMNEFMHFVERKRRLHFDGDYHKLYTWSLTQMDQFWCDFFYYVRPLHSTPPLKAIDSTANMSSIPTWFPGCRLNYAENLLLATLPSEVAVYSFCEGQNKVFSLTYGKLREQVRAVAWALRESGVAVGDRVAGILPNGIEAVICYLATAYIGAIWSSASPDFGVRGIIQRFSVIQPTVLFAITHTRYRGKLFDQSAKLTELVHVLEPKPHRVILVPYLGLFDNPNSVSHSSNAVGVHFVDESDYLNRRAEACTLLEPLIQQIPHSCYRFINFPPNICCSFSFSCTLAEFLRCTPCPCDIKPLQLSFSHPLVIMFTSGTTGPPKCILHSTGGTLIKHLCEQKLHCDFRPNDRILYLTNTGWMMWNWLVSALALGSTIVLYDGCPLDSQLWSVIDELGVTALGTSAKWLAVIEDREIKPGQHHKLNRLRTILSTGSPLAPRSFDFVYRDVKSDLILGSISGGTDMIGCCVGCCPILPVYRGQIQCRFLGMAVESWNEKGQSCWDKSGELIITRPFPSMPIGFWKDDEGIKFRKAYFSNFPGVWAHGDFVELHSSTQGLTINGRSDTTLNPGGIRFGSAEIYNIVESLPCIADSLCVAQSNGDRSDERVILLVKLASPASNEGPLPTDVAELIRQAIRSHSTPRFLPAVMLSVPAIPYTVNGKKVELAVRRLFEGHSAQAAFAKESLADPNIVELYVKIAQTIGSFT</sequence>
<dbReference type="PROSITE" id="PS00455">
    <property type="entry name" value="AMP_BINDING"/>
    <property type="match status" value="1"/>
</dbReference>
<dbReference type="InterPro" id="IPR020845">
    <property type="entry name" value="AMP-binding_CS"/>
</dbReference>
<comment type="subcellular location">
    <subcellularLocation>
        <location evidence="7">Cytoplasm</location>
        <location evidence="7">Cytosol</location>
    </subcellularLocation>
</comment>
<dbReference type="Pfam" id="PF00501">
    <property type="entry name" value="AMP-binding"/>
    <property type="match status" value="1"/>
</dbReference>
<evidence type="ECO:0000256" key="4">
    <source>
        <dbReference type="ARBA" id="ARBA00022598"/>
    </source>
</evidence>
<dbReference type="GO" id="GO:0005829">
    <property type="term" value="C:cytosol"/>
    <property type="evidence" value="ECO:0007669"/>
    <property type="project" value="UniProtKB-SubCell"/>
</dbReference>
<keyword evidence="7" id="KW-0276">Fatty acid metabolism</keyword>
<dbReference type="GO" id="GO:0006631">
    <property type="term" value="P:fatty acid metabolic process"/>
    <property type="evidence" value="ECO:0007669"/>
    <property type="project" value="UniProtKB-UniRule"/>
</dbReference>
<keyword evidence="4 7" id="KW-0436">Ligase</keyword>
<evidence type="ECO:0000256" key="1">
    <source>
        <dbReference type="ARBA" id="ARBA00006432"/>
    </source>
</evidence>
<keyword evidence="8" id="KW-0812">Transmembrane</keyword>
<keyword evidence="8" id="KW-1133">Transmembrane helix</keyword>
<name>A0A8J4T0R8_9TREM</name>
<keyword evidence="8" id="KW-0472">Membrane</keyword>
<evidence type="ECO:0000256" key="2">
    <source>
        <dbReference type="ARBA" id="ARBA00012988"/>
    </source>
</evidence>
<dbReference type="GO" id="GO:0030729">
    <property type="term" value="F:acetoacetate-CoA ligase activity"/>
    <property type="evidence" value="ECO:0007669"/>
    <property type="project" value="UniProtKB-UniRule"/>
</dbReference>
<feature type="transmembrane region" description="Helical" evidence="8">
    <location>
        <begin position="31"/>
        <end position="53"/>
    </location>
</feature>
<protein>
    <recommendedName>
        <fullName evidence="3 7">Acetoacetyl-CoA synthetase</fullName>
        <ecNumber evidence="2 7">6.2.1.16</ecNumber>
    </recommendedName>
</protein>
<evidence type="ECO:0000259" key="9">
    <source>
        <dbReference type="Pfam" id="PF00501"/>
    </source>
</evidence>
<dbReference type="EMBL" id="LUCH01001369">
    <property type="protein sequence ID" value="KAF5403196.1"/>
    <property type="molecule type" value="Genomic_DNA"/>
</dbReference>
<dbReference type="NCBIfam" id="TIGR01217">
    <property type="entry name" value="ac_ac_CoA_syn"/>
    <property type="match status" value="1"/>
</dbReference>
<keyword evidence="7" id="KW-0963">Cytoplasm</keyword>